<organism evidence="2 3">
    <name type="scientific">Tilletia indica</name>
    <dbReference type="NCBI Taxonomy" id="43049"/>
    <lineage>
        <taxon>Eukaryota</taxon>
        <taxon>Fungi</taxon>
        <taxon>Dikarya</taxon>
        <taxon>Basidiomycota</taxon>
        <taxon>Ustilaginomycotina</taxon>
        <taxon>Exobasidiomycetes</taxon>
        <taxon>Tilletiales</taxon>
        <taxon>Tilletiaceae</taxon>
        <taxon>Tilletia</taxon>
    </lineage>
</organism>
<feature type="region of interest" description="Disordered" evidence="1">
    <location>
        <begin position="354"/>
        <end position="435"/>
    </location>
</feature>
<feature type="compositionally biased region" description="Polar residues" evidence="1">
    <location>
        <begin position="472"/>
        <end position="482"/>
    </location>
</feature>
<dbReference type="EMBL" id="LWDF02000215">
    <property type="protein sequence ID" value="KAE8253747.1"/>
    <property type="molecule type" value="Genomic_DNA"/>
</dbReference>
<feature type="region of interest" description="Disordered" evidence="1">
    <location>
        <begin position="76"/>
        <end position="117"/>
    </location>
</feature>
<reference evidence="2" key="2">
    <citation type="journal article" date="2019" name="IMA Fungus">
        <title>Genome sequencing and comparison of five Tilletia species to identify candidate genes for the detection of regulated species infecting wheat.</title>
        <authorList>
            <person name="Nguyen H.D.T."/>
            <person name="Sultana T."/>
            <person name="Kesanakurti P."/>
            <person name="Hambleton S."/>
        </authorList>
    </citation>
    <scope>NUCLEOTIDE SEQUENCE</scope>
    <source>
        <strain evidence="2">DAOMC 236416</strain>
    </source>
</reference>
<comment type="caution">
    <text evidence="2">The sequence shown here is derived from an EMBL/GenBank/DDBJ whole genome shotgun (WGS) entry which is preliminary data.</text>
</comment>
<feature type="region of interest" description="Disordered" evidence="1">
    <location>
        <begin position="166"/>
        <end position="241"/>
    </location>
</feature>
<feature type="region of interest" description="Disordered" evidence="1">
    <location>
        <begin position="466"/>
        <end position="501"/>
    </location>
</feature>
<protein>
    <submittedName>
        <fullName evidence="2">Uncharacterized protein</fullName>
    </submittedName>
</protein>
<feature type="compositionally biased region" description="Basic and acidic residues" evidence="1">
    <location>
        <begin position="89"/>
        <end position="100"/>
    </location>
</feature>
<evidence type="ECO:0000313" key="2">
    <source>
        <dbReference type="EMBL" id="KAE8253747.1"/>
    </source>
</evidence>
<feature type="compositionally biased region" description="Acidic residues" evidence="1">
    <location>
        <begin position="690"/>
        <end position="708"/>
    </location>
</feature>
<feature type="region of interest" description="Disordered" evidence="1">
    <location>
        <begin position="684"/>
        <end position="708"/>
    </location>
</feature>
<feature type="compositionally biased region" description="Polar residues" evidence="1">
    <location>
        <begin position="209"/>
        <end position="218"/>
    </location>
</feature>
<dbReference type="Proteomes" id="UP000077521">
    <property type="component" value="Unassembled WGS sequence"/>
</dbReference>
<evidence type="ECO:0000313" key="3">
    <source>
        <dbReference type="Proteomes" id="UP000077521"/>
    </source>
</evidence>
<name>A0A177THE6_9BASI</name>
<proteinExistence type="predicted"/>
<feature type="compositionally biased region" description="Acidic residues" evidence="1">
    <location>
        <begin position="375"/>
        <end position="384"/>
    </location>
</feature>
<sequence length="761" mass="81442">MLPGPATALATLFQDSELDIELDDAIERTGRAFFDQILVPSIVLRLPASPKVLPPPKSSSEAPAFLLPIRTPFPGSSPVTESTAVFPSEYDHDQNDGGRDYDDEDAQDGGDRNRPSVPRLLRTLLSLIRIQVDGTYAVSRAAAARSVPTSTVPVPSVRAEDKALFKEQSAPDAGSSGAAGDQQQQRPSALVPYHTQSWAGNKNGRPTIGATTTNGSISKTKEDERSEEKDRGKISFEADPGGNPNHGRWVVRWSCEVPVSFMQLPSMAPALALTASLSLLLSSTQLALLFDLPVAADVFVGDQDLLSALSEGPVYPGESPSDRAQRTKSSLARLPLSQLSAQVIGTKLLTPQSAAKDIKGRSNRASTLPPLPDAVQDDADDAFDGDLSSAAGMRRPSGTPGQLGANSSAKSAPPSKTAFSQTEASDAGTSAAFSRERRSLKRSFLRILDVSSAVSVRLRTVLSPERPVATPRSLTPGVTSTAHDGDDDDMEPYNEDTEVQDSELERYPVDDGGALLLCVELDHPLSPAVMRNSTSSASSSSRSFGQLSFQVINVKIDVLEPNSQLAMDANANGSVVHAVKPAVNESLRATLFDPEQALHGDATESPEETKKGSFPFVLTEGQQRNLVYCVDFIDPVPTAAEPGRVGSRPSSLALAAAAQPADARHVRQVNIVVEARPLLKRSKVEPYEVGGDDNEEAGDLGRDEDADDDVDVLPSFSSAWNCSVDIATARSNMRRRNEVRLAREQRERMLLEEQVPVYLAV</sequence>
<gene>
    <name evidence="2" type="ORF">A4X13_0g3676</name>
</gene>
<reference evidence="2" key="1">
    <citation type="submission" date="2016-04" db="EMBL/GenBank/DDBJ databases">
        <authorList>
            <person name="Nguyen H.D."/>
            <person name="Samba Siva P."/>
            <person name="Cullis J."/>
            <person name="Levesque C.A."/>
            <person name="Hambleton S."/>
        </authorList>
    </citation>
    <scope>NUCLEOTIDE SEQUENCE</scope>
    <source>
        <strain evidence="2">DAOMC 236416</strain>
    </source>
</reference>
<feature type="compositionally biased region" description="Acidic residues" evidence="1">
    <location>
        <begin position="485"/>
        <end position="501"/>
    </location>
</feature>
<evidence type="ECO:0000256" key="1">
    <source>
        <dbReference type="SAM" id="MobiDB-lite"/>
    </source>
</evidence>
<keyword evidence="3" id="KW-1185">Reference proteome</keyword>
<dbReference type="AlphaFoldDB" id="A0A177THE6"/>
<feature type="compositionally biased region" description="Low complexity" evidence="1">
    <location>
        <begin position="168"/>
        <end position="185"/>
    </location>
</feature>
<feature type="compositionally biased region" description="Basic and acidic residues" evidence="1">
    <location>
        <begin position="219"/>
        <end position="236"/>
    </location>
</feature>
<feature type="compositionally biased region" description="Polar residues" evidence="1">
    <location>
        <begin position="417"/>
        <end position="432"/>
    </location>
</feature>
<feature type="compositionally biased region" description="Low complexity" evidence="1">
    <location>
        <begin position="407"/>
        <end position="416"/>
    </location>
</feature>
<accession>A0A177THE6</accession>